<dbReference type="CDD" id="cd00067">
    <property type="entry name" value="GAL4"/>
    <property type="match status" value="1"/>
</dbReference>
<feature type="compositionally biased region" description="Polar residues" evidence="2">
    <location>
        <begin position="75"/>
        <end position="89"/>
    </location>
</feature>
<dbReference type="Pfam" id="PF04082">
    <property type="entry name" value="Fungal_trans"/>
    <property type="match status" value="1"/>
</dbReference>
<evidence type="ECO:0000259" key="3">
    <source>
        <dbReference type="Pfam" id="PF00172"/>
    </source>
</evidence>
<dbReference type="PANTHER" id="PTHR47431:SF4">
    <property type="entry name" value="ZN(II)2CYS6 TRANSCRIPTION FACTOR (EUROFUNG)"/>
    <property type="match status" value="1"/>
</dbReference>
<evidence type="ECO:0000256" key="2">
    <source>
        <dbReference type="SAM" id="MobiDB-lite"/>
    </source>
</evidence>
<sequence length="588" mass="65162">MKCNAETPICSRCAADSLACTYARSRRGHRRSRRLGETTAISNSHLQQATNNPTLPSPTSSSGGNGTTRSAGRGFSSTPITLPSSFSSENLPGADSIDQDLIGHYYTYFHGAHPCVLPRWALQQHNSTNPEMFTPILLVMQYIGSLFEPAVASEPLKKMAVNALPISPGYTGPLTPHQIQALMLFSIAIYWCDEIEEGLRLLDKAIGAALELRMQLAPFATEQGHDNPVLQESWRRTWWQLYVTDAHIAGSTHTFPTRVSGIEVTTLLPCEDGCYESGEIPPPRTLEEYDMREFLPDNDPGFSSFAHLVGITRTLDLVLSGNIPVAQNLPAICAQSDISLWAWCSLLPQSKRSLLDSKREVDMQLFKANILINTYIVDLHRPFSDLAYSDVESVARCAPPAPMAKQRSSSSEDTHVHTTKALLAIRRIGDLLPLPPNIVTQTPFTICMVANTLVAHLSACRYLFRGRALQLERERVRSSMGALHALGEYWPLGKRTYREMGVIAREILGLADRDIPRLQPRLETPPSQQQQQQEQQEQEKEAPPRPASSSQLPEMQLDLDAGLFDFQNLSPGMLTSCEAFLALNDVCQ</sequence>
<evidence type="ECO:0000256" key="1">
    <source>
        <dbReference type="ARBA" id="ARBA00023242"/>
    </source>
</evidence>
<dbReference type="RefSeq" id="XP_060286473.1">
    <property type="nucleotide sequence ID" value="XM_060424389.1"/>
</dbReference>
<dbReference type="AlphaFoldDB" id="A0AAJ0C5D1"/>
<dbReference type="GO" id="GO:0006351">
    <property type="term" value="P:DNA-templated transcription"/>
    <property type="evidence" value="ECO:0007669"/>
    <property type="project" value="InterPro"/>
</dbReference>
<dbReference type="CDD" id="cd12148">
    <property type="entry name" value="fungal_TF_MHR"/>
    <property type="match status" value="1"/>
</dbReference>
<evidence type="ECO:0000313" key="6">
    <source>
        <dbReference type="Proteomes" id="UP001244011"/>
    </source>
</evidence>
<feature type="region of interest" description="Disordered" evidence="2">
    <location>
        <begin position="40"/>
        <end position="89"/>
    </location>
</feature>
<feature type="compositionally biased region" description="Low complexity" evidence="2">
    <location>
        <begin position="49"/>
        <end position="74"/>
    </location>
</feature>
<dbReference type="GO" id="GO:0008270">
    <property type="term" value="F:zinc ion binding"/>
    <property type="evidence" value="ECO:0007669"/>
    <property type="project" value="InterPro"/>
</dbReference>
<keyword evidence="1" id="KW-0539">Nucleus</keyword>
<dbReference type="InterPro" id="IPR007219">
    <property type="entry name" value="XnlR_reg_dom"/>
</dbReference>
<dbReference type="GeneID" id="85307576"/>
<feature type="domain" description="Xylanolytic transcriptional activator regulatory" evidence="4">
    <location>
        <begin position="130"/>
        <end position="309"/>
    </location>
</feature>
<proteinExistence type="predicted"/>
<evidence type="ECO:0008006" key="7">
    <source>
        <dbReference type="Google" id="ProtNLM"/>
    </source>
</evidence>
<dbReference type="GO" id="GO:0000981">
    <property type="term" value="F:DNA-binding transcription factor activity, RNA polymerase II-specific"/>
    <property type="evidence" value="ECO:0007669"/>
    <property type="project" value="InterPro"/>
</dbReference>
<name>A0AAJ0C5D1_9PEZI</name>
<comment type="caution">
    <text evidence="5">The sequence shown here is derived from an EMBL/GenBank/DDBJ whole genome shotgun (WGS) entry which is preliminary data.</text>
</comment>
<gene>
    <name evidence="5" type="ORF">QBC33DRAFT_446621</name>
</gene>
<evidence type="ECO:0000259" key="4">
    <source>
        <dbReference type="Pfam" id="PF04082"/>
    </source>
</evidence>
<organism evidence="5 6">
    <name type="scientific">Phialemonium atrogriseum</name>
    <dbReference type="NCBI Taxonomy" id="1093897"/>
    <lineage>
        <taxon>Eukaryota</taxon>
        <taxon>Fungi</taxon>
        <taxon>Dikarya</taxon>
        <taxon>Ascomycota</taxon>
        <taxon>Pezizomycotina</taxon>
        <taxon>Sordariomycetes</taxon>
        <taxon>Sordariomycetidae</taxon>
        <taxon>Cephalothecales</taxon>
        <taxon>Cephalothecaceae</taxon>
        <taxon>Phialemonium</taxon>
    </lineage>
</organism>
<accession>A0AAJ0C5D1</accession>
<feature type="region of interest" description="Disordered" evidence="2">
    <location>
        <begin position="518"/>
        <end position="551"/>
    </location>
</feature>
<evidence type="ECO:0000313" key="5">
    <source>
        <dbReference type="EMBL" id="KAK1770260.1"/>
    </source>
</evidence>
<feature type="domain" description="Zn(2)-C6 fungal-type" evidence="3">
    <location>
        <begin position="2"/>
        <end position="27"/>
    </location>
</feature>
<dbReference type="Pfam" id="PF00172">
    <property type="entry name" value="Zn_clus"/>
    <property type="match status" value="1"/>
</dbReference>
<dbReference type="GO" id="GO:0003677">
    <property type="term" value="F:DNA binding"/>
    <property type="evidence" value="ECO:0007669"/>
    <property type="project" value="InterPro"/>
</dbReference>
<protein>
    <recommendedName>
        <fullName evidence="7">Transcription factor domain-containing protein</fullName>
    </recommendedName>
</protein>
<dbReference type="EMBL" id="MU839001">
    <property type="protein sequence ID" value="KAK1770260.1"/>
    <property type="molecule type" value="Genomic_DNA"/>
</dbReference>
<dbReference type="Proteomes" id="UP001244011">
    <property type="component" value="Unassembled WGS sequence"/>
</dbReference>
<keyword evidence="6" id="KW-1185">Reference proteome</keyword>
<reference evidence="5" key="1">
    <citation type="submission" date="2023-06" db="EMBL/GenBank/DDBJ databases">
        <title>Genome-scale phylogeny and comparative genomics of the fungal order Sordariales.</title>
        <authorList>
            <consortium name="Lawrence Berkeley National Laboratory"/>
            <person name="Hensen N."/>
            <person name="Bonometti L."/>
            <person name="Westerberg I."/>
            <person name="Brannstrom I.O."/>
            <person name="Guillou S."/>
            <person name="Cros-Aarteil S."/>
            <person name="Calhoun S."/>
            <person name="Haridas S."/>
            <person name="Kuo A."/>
            <person name="Mondo S."/>
            <person name="Pangilinan J."/>
            <person name="Riley R."/>
            <person name="Labutti K."/>
            <person name="Andreopoulos B."/>
            <person name="Lipzen A."/>
            <person name="Chen C."/>
            <person name="Yanf M."/>
            <person name="Daum C."/>
            <person name="Ng V."/>
            <person name="Clum A."/>
            <person name="Steindorff A."/>
            <person name="Ohm R."/>
            <person name="Martin F."/>
            <person name="Silar P."/>
            <person name="Natvig D."/>
            <person name="Lalanne C."/>
            <person name="Gautier V."/>
            <person name="Ament-Velasquez S.L."/>
            <person name="Kruys A."/>
            <person name="Hutchinson M.I."/>
            <person name="Powell A.J."/>
            <person name="Barry K."/>
            <person name="Miller A.N."/>
            <person name="Grigoriev I.V."/>
            <person name="Debuchy R."/>
            <person name="Gladieux P."/>
            <person name="Thoren M.H."/>
            <person name="Johannesson H."/>
        </authorList>
    </citation>
    <scope>NUCLEOTIDE SEQUENCE</scope>
    <source>
        <strain evidence="5">8032-3</strain>
    </source>
</reference>
<dbReference type="PANTHER" id="PTHR47431">
    <property type="entry name" value="ZN(II)2CYS6 TRANSCRIPTION FACTOR (EUROFUNG)-RELATED"/>
    <property type="match status" value="1"/>
</dbReference>
<dbReference type="InterPro" id="IPR001138">
    <property type="entry name" value="Zn2Cys6_DnaBD"/>
</dbReference>